<accession>A0A3D9CAW7</accession>
<dbReference type="AlphaFoldDB" id="A0A3D9CAW7"/>
<comment type="caution">
    <text evidence="1">The sequence shown here is derived from an EMBL/GenBank/DDBJ whole genome shotgun (WGS) entry which is preliminary data.</text>
</comment>
<protein>
    <submittedName>
        <fullName evidence="1">Uncharacterized protein</fullName>
    </submittedName>
</protein>
<name>A0A3D9CAW7_9FLAO</name>
<organism evidence="1 2">
    <name type="scientific">Chryseobacterium pennae</name>
    <dbReference type="NCBI Taxonomy" id="2258962"/>
    <lineage>
        <taxon>Bacteria</taxon>
        <taxon>Pseudomonadati</taxon>
        <taxon>Bacteroidota</taxon>
        <taxon>Flavobacteriia</taxon>
        <taxon>Flavobacteriales</taxon>
        <taxon>Weeksellaceae</taxon>
        <taxon>Chryseobacterium group</taxon>
        <taxon>Chryseobacterium</taxon>
    </lineage>
</organism>
<keyword evidence="2" id="KW-1185">Reference proteome</keyword>
<evidence type="ECO:0000313" key="1">
    <source>
        <dbReference type="EMBL" id="REC62868.1"/>
    </source>
</evidence>
<proteinExistence type="predicted"/>
<gene>
    <name evidence="1" type="ORF">DRF65_08585</name>
</gene>
<dbReference type="Proteomes" id="UP000256686">
    <property type="component" value="Unassembled WGS sequence"/>
</dbReference>
<dbReference type="EMBL" id="QNVT01000006">
    <property type="protein sequence ID" value="REC62868.1"/>
    <property type="molecule type" value="Genomic_DNA"/>
</dbReference>
<reference evidence="2" key="1">
    <citation type="submission" date="2018-06" db="EMBL/GenBank/DDBJ databases">
        <authorList>
            <person name="Lum Nde A."/>
            <person name="Hugo C."/>
        </authorList>
    </citation>
    <scope>NUCLEOTIDE SEQUENCE [LARGE SCALE GENOMIC DNA]</scope>
    <source>
        <strain evidence="2">1_F178</strain>
    </source>
</reference>
<evidence type="ECO:0000313" key="2">
    <source>
        <dbReference type="Proteomes" id="UP000256686"/>
    </source>
</evidence>
<sequence>MNICISNSSLRKTFQLCTKRTEIRNKEISNSGATRVVLENAASISGMLLTTECVTIEVKSAGPAMPMGLECQE</sequence>